<evidence type="ECO:0000313" key="2">
    <source>
        <dbReference type="Proteomes" id="UP000199689"/>
    </source>
</evidence>
<accession>A0A1G5VI38</accession>
<evidence type="ECO:0000313" key="1">
    <source>
        <dbReference type="EMBL" id="SDA45424.1"/>
    </source>
</evidence>
<keyword evidence="2" id="KW-1185">Reference proteome</keyword>
<dbReference type="STRING" id="209880.SAMN02910343_00646"/>
<dbReference type="AlphaFoldDB" id="A0A1G5VI38"/>
<dbReference type="RefSeq" id="WP_091363804.1">
    <property type="nucleotide sequence ID" value="NZ_FMXA01000007.1"/>
</dbReference>
<dbReference type="EMBL" id="FMXA01000007">
    <property type="protein sequence ID" value="SDA45424.1"/>
    <property type="molecule type" value="Genomic_DNA"/>
</dbReference>
<dbReference type="GeneID" id="87755682"/>
<sequence length="83" mass="9369">MISMDSGAQMNLIQDVESKMVEMSRMIDIALYEIDVESSDEAVDKLEDAAKLVTDVLRSQRGLIDDFKRREDFHNAVFEGAGK</sequence>
<organism evidence="1 2">
    <name type="scientific">Allisonella histaminiformans</name>
    <dbReference type="NCBI Taxonomy" id="209880"/>
    <lineage>
        <taxon>Bacteria</taxon>
        <taxon>Bacillati</taxon>
        <taxon>Bacillota</taxon>
        <taxon>Negativicutes</taxon>
        <taxon>Veillonellales</taxon>
        <taxon>Veillonellaceae</taxon>
        <taxon>Allisonella</taxon>
    </lineage>
</organism>
<gene>
    <name evidence="1" type="ORF">SAMN02910343_00646</name>
</gene>
<protein>
    <submittedName>
        <fullName evidence="1">Uncharacterized protein</fullName>
    </submittedName>
</protein>
<dbReference type="OrthoDB" id="9781630at2"/>
<name>A0A1G5VI38_9FIRM</name>
<proteinExistence type="predicted"/>
<reference evidence="1 2" key="1">
    <citation type="submission" date="2016-10" db="EMBL/GenBank/DDBJ databases">
        <authorList>
            <person name="de Groot N.N."/>
        </authorList>
    </citation>
    <scope>NUCLEOTIDE SEQUENCE [LARGE SCALE GENOMIC DNA]</scope>
    <source>
        <strain evidence="1 2">DSM 15230</strain>
    </source>
</reference>
<dbReference type="Proteomes" id="UP000199689">
    <property type="component" value="Unassembled WGS sequence"/>
</dbReference>